<dbReference type="GO" id="GO:0015074">
    <property type="term" value="P:DNA integration"/>
    <property type="evidence" value="ECO:0007669"/>
    <property type="project" value="InterPro"/>
</dbReference>
<organism evidence="3 6">
    <name type="scientific">Neoroseomonas oryzicola</name>
    <dbReference type="NCBI Taxonomy" id="535904"/>
    <lineage>
        <taxon>Bacteria</taxon>
        <taxon>Pseudomonadati</taxon>
        <taxon>Pseudomonadota</taxon>
        <taxon>Alphaproteobacteria</taxon>
        <taxon>Acetobacterales</taxon>
        <taxon>Acetobacteraceae</taxon>
        <taxon>Neoroseomonas</taxon>
    </lineage>
</organism>
<keyword evidence="5" id="KW-1185">Reference proteome</keyword>
<feature type="domain" description="Tyr recombinase" evidence="2">
    <location>
        <begin position="406"/>
        <end position="605"/>
    </location>
</feature>
<dbReference type="InterPro" id="IPR013762">
    <property type="entry name" value="Integrase-like_cat_sf"/>
</dbReference>
<evidence type="ECO:0000313" key="6">
    <source>
        <dbReference type="Proteomes" id="UP001138708"/>
    </source>
</evidence>
<dbReference type="AlphaFoldDB" id="A0A9X9WMW1"/>
<dbReference type="PROSITE" id="PS51898">
    <property type="entry name" value="TYR_RECOMBINASE"/>
    <property type="match status" value="1"/>
</dbReference>
<sequence length="640" mass="71696">MIYWYKSSRIAASRRFPRTDNGNHRKMSFEQLPLPLEPPPASSLRAPSFAEALDLIPTWEDVPATRRRDMASALKGAARIIGQPEATIPCDVPWLNQRLFAKRPAVAGTARARFANIVSLVRATLRRLALHTPPRRGHADLPEAWRAVLEVLPDGPGRSCLRGFARFCAGRGLLPAQVNDEAVADYAAEDSRTRLSASSANRARTVATAWNAAVRAGHPGWPPHELASLRRRETYVLPIEAFPESFREDFELYRQRISRTDETGRRRARFVTRGAGGPKIRLRPRTISTRLFCVRQAGSILVREGLPAEELRSLRDLVEPSDRAGLVLDWIADRHAAKHGLGENAEVKGGQISQVAETLRQVAVHHVRLAGPDLAAVKEFANAVKRRPGDGMSPKVLQRLRRLIQRRPRALLLHLPDELMAEARAERRPVVAARLALWATALEILMFCPLRVGSLLELRLDRNLQRLDPRTGRLTRLVLYPDNVKNKEPLDWPVPPRSAALIDEYISKFRPAVADVDNPYVFPGEDGAGARSYTGLSGRLTRLIADYCEVDVHLHLVRHLAAWRYLKEYPGRYEDVRRLLGHRDIRTTQAFYIAFESEASAVRFDGIILREKQATRTIAAAAWAGRRKARRGGKAPGGTS</sequence>
<comment type="caution">
    <text evidence="3">The sequence shown here is derived from an EMBL/GenBank/DDBJ whole genome shotgun (WGS) entry which is preliminary data.</text>
</comment>
<reference evidence="3" key="3">
    <citation type="journal article" date="2021" name="Syst. Appl. Microbiol.">
        <title>Roseomonas hellenica sp. nov., isolated from roots of wild-growing Alkanna tinctoria.</title>
        <authorList>
            <person name="Rat A."/>
            <person name="Naranjo H.D."/>
            <person name="Lebbe L."/>
            <person name="Cnockaert M."/>
            <person name="Krigas N."/>
            <person name="Grigoriadou K."/>
            <person name="Maloupa E."/>
            <person name="Willems A."/>
        </authorList>
    </citation>
    <scope>NUCLEOTIDE SEQUENCE</scope>
    <source>
        <strain evidence="3">LMG 31161</strain>
    </source>
</reference>
<evidence type="ECO:0000313" key="4">
    <source>
        <dbReference type="EMBL" id="NKE20162.1"/>
    </source>
</evidence>
<dbReference type="InterPro" id="IPR011010">
    <property type="entry name" value="DNA_brk_join_enz"/>
</dbReference>
<dbReference type="InterPro" id="IPR002104">
    <property type="entry name" value="Integrase_catalytic"/>
</dbReference>
<evidence type="ECO:0000313" key="3">
    <source>
        <dbReference type="EMBL" id="MBR0661671.1"/>
    </source>
</evidence>
<dbReference type="GO" id="GO:0006310">
    <property type="term" value="P:DNA recombination"/>
    <property type="evidence" value="ECO:0007669"/>
    <property type="project" value="UniProtKB-KW"/>
</dbReference>
<dbReference type="RefSeq" id="WP_168044091.1">
    <property type="nucleotide sequence ID" value="NZ_JAAEDK010000060.1"/>
</dbReference>
<accession>A0A9X9WMW1</accession>
<proteinExistence type="predicted"/>
<dbReference type="Proteomes" id="UP000746741">
    <property type="component" value="Unassembled WGS sequence"/>
</dbReference>
<evidence type="ECO:0000313" key="5">
    <source>
        <dbReference type="Proteomes" id="UP000746741"/>
    </source>
</evidence>
<protein>
    <submittedName>
        <fullName evidence="3">Site-specific integrase</fullName>
    </submittedName>
</protein>
<dbReference type="EMBL" id="JAAVUP010000021">
    <property type="protein sequence ID" value="NKE20162.1"/>
    <property type="molecule type" value="Genomic_DNA"/>
</dbReference>
<reference evidence="3" key="1">
    <citation type="submission" date="2020-01" db="EMBL/GenBank/DDBJ databases">
        <authorList>
            <person name="Rat A."/>
        </authorList>
    </citation>
    <scope>NUCLEOTIDE SEQUENCE</scope>
    <source>
        <strain evidence="3">LMG 31161</strain>
    </source>
</reference>
<dbReference type="Gene3D" id="1.10.443.10">
    <property type="entry name" value="Intergrase catalytic core"/>
    <property type="match status" value="1"/>
</dbReference>
<reference evidence="4 5" key="2">
    <citation type="submission" date="2020-02" db="EMBL/GenBank/DDBJ databases">
        <authorList>
            <person name="Sun Q."/>
            <person name="Inoue M."/>
        </authorList>
    </citation>
    <scope>NUCLEOTIDE SEQUENCE [LARGE SCALE GENOMIC DNA]</scope>
    <source>
        <strain evidence="4 5">KCTC 22478</strain>
    </source>
</reference>
<gene>
    <name evidence="4" type="ORF">GWK15_24620</name>
    <name evidence="3" type="ORF">GXW75_20620</name>
</gene>
<keyword evidence="1" id="KW-0233">DNA recombination</keyword>
<evidence type="ECO:0000256" key="1">
    <source>
        <dbReference type="ARBA" id="ARBA00023172"/>
    </source>
</evidence>
<name>A0A9X9WMW1_9PROT</name>
<dbReference type="EMBL" id="JAAEDK010000060">
    <property type="protein sequence ID" value="MBR0661671.1"/>
    <property type="molecule type" value="Genomic_DNA"/>
</dbReference>
<dbReference type="Proteomes" id="UP001138708">
    <property type="component" value="Unassembled WGS sequence"/>
</dbReference>
<dbReference type="SUPFAM" id="SSF56349">
    <property type="entry name" value="DNA breaking-rejoining enzymes"/>
    <property type="match status" value="1"/>
</dbReference>
<dbReference type="GO" id="GO:0003677">
    <property type="term" value="F:DNA binding"/>
    <property type="evidence" value="ECO:0007669"/>
    <property type="project" value="InterPro"/>
</dbReference>
<evidence type="ECO:0000259" key="2">
    <source>
        <dbReference type="PROSITE" id="PS51898"/>
    </source>
</evidence>